<evidence type="ECO:0000313" key="3">
    <source>
        <dbReference type="Proteomes" id="UP000016584"/>
    </source>
</evidence>
<dbReference type="InterPro" id="IPR011989">
    <property type="entry name" value="ARM-like"/>
</dbReference>
<keyword evidence="3" id="KW-1185">Reference proteome</keyword>
<dbReference type="Gene3D" id="1.25.10.10">
    <property type="entry name" value="Leucine-rich Repeat Variant"/>
    <property type="match status" value="1"/>
</dbReference>
<evidence type="ECO:0008006" key="4">
    <source>
        <dbReference type="Google" id="ProtNLM"/>
    </source>
</evidence>
<keyword evidence="1" id="KW-0812">Transmembrane</keyword>
<proteinExistence type="predicted"/>
<evidence type="ECO:0000313" key="2">
    <source>
        <dbReference type="EMBL" id="ERJ57423.1"/>
    </source>
</evidence>
<dbReference type="Proteomes" id="UP000016584">
    <property type="component" value="Unassembled WGS sequence"/>
</dbReference>
<protein>
    <recommendedName>
        <fullName evidence="4">HEAT repeat domain-containing protein</fullName>
    </recommendedName>
</protein>
<dbReference type="SUPFAM" id="SSF48371">
    <property type="entry name" value="ARM repeat"/>
    <property type="match status" value="1"/>
</dbReference>
<dbReference type="PATRIC" id="fig|1346330.5.peg.4157"/>
<keyword evidence="1" id="KW-1133">Transmembrane helix</keyword>
<comment type="caution">
    <text evidence="2">The sequence shown here is derived from an EMBL/GenBank/DDBJ whole genome shotgun (WGS) entry which is preliminary data.</text>
</comment>
<name>U2J449_9SPHI</name>
<dbReference type="AlphaFoldDB" id="U2J449"/>
<feature type="transmembrane region" description="Helical" evidence="1">
    <location>
        <begin position="43"/>
        <end position="70"/>
    </location>
</feature>
<dbReference type="SMR" id="U2J449"/>
<feature type="transmembrane region" description="Helical" evidence="1">
    <location>
        <begin position="20"/>
        <end position="37"/>
    </location>
</feature>
<gene>
    <name evidence="2" type="ORF">M472_01455</name>
</gene>
<reference evidence="2 3" key="1">
    <citation type="journal article" date="2013" name="Genome Announc.">
        <title>The Draft Genome Sequence of Sphingomonas paucimobilis Strain HER1398 (Proteobacteria), Host to the Giant PAU Phage, Indicates That It Is a Member of the Genus Sphingobacterium (Bacteroidetes).</title>
        <authorList>
            <person name="White R.A.III."/>
            <person name="Suttle C.A."/>
        </authorList>
    </citation>
    <scope>NUCLEOTIDE SEQUENCE [LARGE SCALE GENOMIC DNA]</scope>
    <source>
        <strain evidence="2 3">HER1398</strain>
    </source>
</reference>
<organism evidence="2 3">
    <name type="scientific">Sphingobacterium paucimobilis HER1398</name>
    <dbReference type="NCBI Taxonomy" id="1346330"/>
    <lineage>
        <taxon>Bacteria</taxon>
        <taxon>Pseudomonadati</taxon>
        <taxon>Bacteroidota</taxon>
        <taxon>Sphingobacteriia</taxon>
        <taxon>Sphingobacteriales</taxon>
        <taxon>Sphingobacteriaceae</taxon>
        <taxon>Sphingobacterium</taxon>
    </lineage>
</organism>
<dbReference type="STRING" id="1346330.M472_01455"/>
<dbReference type="Pfam" id="PF13646">
    <property type="entry name" value="HEAT_2"/>
    <property type="match status" value="1"/>
</dbReference>
<dbReference type="eggNOG" id="COG1413">
    <property type="taxonomic scope" value="Bacteria"/>
</dbReference>
<dbReference type="EMBL" id="ATDL01000022">
    <property type="protein sequence ID" value="ERJ57423.1"/>
    <property type="molecule type" value="Genomic_DNA"/>
</dbReference>
<accession>U2J449</accession>
<sequence length="410" mass="47931">MPIVHQSEKNSVLKIVKERVMYYDYYLYYLSYLSSLYNGYPLIIRITVVMVMVLATITLFGVFRLLYIGFQINRKDKTKRNTQEHFEEKLTFVMRNKVNYEVDEIQELLQYDTSKAKRWKSDVLTDVVLTVKNAVYKEGELNEINYKNCIEALRLMGFWEKRIRTSGPDKRKQALQVVGAIDNGVNSGILSKSTFHKNKHLRKTARDLHTSQDSYNPFRFMEENFDEAFTQLDKLRLHSTLIKRSKEGRLPNLLRWINNSKNPNYIVFILREVGFFNQYEAAPTLMEMLDRQENRDVRAQIILTLGELGYLECAPRLIQRFHLETNVVREAIITTMGRLHGSTNLRFLVDTYSGTEDINSKLVIARAIKSHGEQGNRELLRLQQEAHVQSNENENTLLNQVFSETAILPV</sequence>
<dbReference type="InterPro" id="IPR016024">
    <property type="entry name" value="ARM-type_fold"/>
</dbReference>
<evidence type="ECO:0000256" key="1">
    <source>
        <dbReference type="SAM" id="Phobius"/>
    </source>
</evidence>
<keyword evidence="1" id="KW-0472">Membrane</keyword>